<dbReference type="AlphaFoldDB" id="A0A841BYS3"/>
<accession>A0A841BYS3</accession>
<evidence type="ECO:0000256" key="8">
    <source>
        <dbReference type="ARBA" id="ARBA00037998"/>
    </source>
</evidence>
<evidence type="ECO:0000256" key="7">
    <source>
        <dbReference type="ARBA" id="ARBA00023136"/>
    </source>
</evidence>
<comment type="subcellular location">
    <subcellularLocation>
        <location evidence="1">Cell membrane</location>
        <topology evidence="1">Multi-pass membrane protein</topology>
    </subcellularLocation>
</comment>
<dbReference type="GO" id="GO:0006865">
    <property type="term" value="P:amino acid transport"/>
    <property type="evidence" value="ECO:0007669"/>
    <property type="project" value="UniProtKB-KW"/>
</dbReference>
<dbReference type="PANTHER" id="PTHR11795:SF451">
    <property type="entry name" value="ABC TRANSPORTER PERMEASE PROTEIN"/>
    <property type="match status" value="1"/>
</dbReference>
<dbReference type="PANTHER" id="PTHR11795">
    <property type="entry name" value="BRANCHED-CHAIN AMINO ACID TRANSPORT SYSTEM PERMEASE PROTEIN LIVH"/>
    <property type="match status" value="1"/>
</dbReference>
<reference evidence="10 11" key="1">
    <citation type="submission" date="2020-08" db="EMBL/GenBank/DDBJ databases">
        <title>Sequencing the genomes of 1000 actinobacteria strains.</title>
        <authorList>
            <person name="Klenk H.-P."/>
        </authorList>
    </citation>
    <scope>NUCLEOTIDE SEQUENCE [LARGE SCALE GENOMIC DNA]</scope>
    <source>
        <strain evidence="10 11">DSM 45362</strain>
    </source>
</reference>
<keyword evidence="4 9" id="KW-0812">Transmembrane</keyword>
<feature type="transmembrane region" description="Helical" evidence="9">
    <location>
        <begin position="62"/>
        <end position="81"/>
    </location>
</feature>
<evidence type="ECO:0000256" key="9">
    <source>
        <dbReference type="SAM" id="Phobius"/>
    </source>
</evidence>
<keyword evidence="2" id="KW-0813">Transport</keyword>
<dbReference type="CDD" id="cd06582">
    <property type="entry name" value="TM_PBP1_LivH_like"/>
    <property type="match status" value="1"/>
</dbReference>
<name>A0A841BYS3_9ACTN</name>
<dbReference type="Pfam" id="PF02653">
    <property type="entry name" value="BPD_transp_2"/>
    <property type="match status" value="1"/>
</dbReference>
<feature type="transmembrane region" description="Helical" evidence="9">
    <location>
        <begin position="184"/>
        <end position="211"/>
    </location>
</feature>
<evidence type="ECO:0000313" key="10">
    <source>
        <dbReference type="EMBL" id="MBB5872638.1"/>
    </source>
</evidence>
<organism evidence="10 11">
    <name type="scientific">Allocatelliglobosispora scoriae</name>
    <dbReference type="NCBI Taxonomy" id="643052"/>
    <lineage>
        <taxon>Bacteria</taxon>
        <taxon>Bacillati</taxon>
        <taxon>Actinomycetota</taxon>
        <taxon>Actinomycetes</taxon>
        <taxon>Micromonosporales</taxon>
        <taxon>Micromonosporaceae</taxon>
        <taxon>Allocatelliglobosispora</taxon>
    </lineage>
</organism>
<evidence type="ECO:0000256" key="6">
    <source>
        <dbReference type="ARBA" id="ARBA00022989"/>
    </source>
</evidence>
<evidence type="ECO:0000313" key="11">
    <source>
        <dbReference type="Proteomes" id="UP000587527"/>
    </source>
</evidence>
<dbReference type="Proteomes" id="UP000587527">
    <property type="component" value="Unassembled WGS sequence"/>
</dbReference>
<evidence type="ECO:0000256" key="4">
    <source>
        <dbReference type="ARBA" id="ARBA00022692"/>
    </source>
</evidence>
<keyword evidence="7 9" id="KW-0472">Membrane</keyword>
<dbReference type="InterPro" id="IPR001851">
    <property type="entry name" value="ABC_transp_permease"/>
</dbReference>
<evidence type="ECO:0000256" key="3">
    <source>
        <dbReference type="ARBA" id="ARBA00022475"/>
    </source>
</evidence>
<sequence>MTDVDRWLFLTVDGLSRGAVYAAFALALVLIWRGARIVNFAQGAMAVATTYAAYSVTAATGSYWLGFATALVGGLLLGAAVERTVMRFVAHTAPLNAVIVALGLVLLLQAVLGMVYGNEFRPIETPFTRDAIVVGGVSLVSRYDLFVFGAVVVLVAVLAALFTRTEMGLRMRAAAFAPEVSRLLGVKVAGMLTLGWALAAAVGALAGMLVIPTELGLHPNAMDLVFVSSFTAAVVGGLDSPPGAVVGGLAVGLVLSYVSGYLGSDLTPIAALALLLAVLLIRPGGLFSGIATRQV</sequence>
<keyword evidence="6 9" id="KW-1133">Transmembrane helix</keyword>
<keyword evidence="5" id="KW-0029">Amino-acid transport</keyword>
<feature type="transmembrane region" description="Helical" evidence="9">
    <location>
        <begin position="93"/>
        <end position="116"/>
    </location>
</feature>
<dbReference type="InterPro" id="IPR052157">
    <property type="entry name" value="BCAA_transport_permease"/>
</dbReference>
<keyword evidence="3" id="KW-1003">Cell membrane</keyword>
<evidence type="ECO:0000256" key="1">
    <source>
        <dbReference type="ARBA" id="ARBA00004651"/>
    </source>
</evidence>
<feature type="transmembrane region" description="Helical" evidence="9">
    <location>
        <begin position="145"/>
        <end position="163"/>
    </location>
</feature>
<gene>
    <name evidence="10" type="ORF">F4553_006072</name>
</gene>
<feature type="transmembrane region" description="Helical" evidence="9">
    <location>
        <begin position="269"/>
        <end position="291"/>
    </location>
</feature>
<dbReference type="GO" id="GO:0022857">
    <property type="term" value="F:transmembrane transporter activity"/>
    <property type="evidence" value="ECO:0007669"/>
    <property type="project" value="InterPro"/>
</dbReference>
<dbReference type="GO" id="GO:0005886">
    <property type="term" value="C:plasma membrane"/>
    <property type="evidence" value="ECO:0007669"/>
    <property type="project" value="UniProtKB-SubCell"/>
</dbReference>
<feature type="transmembrane region" description="Helical" evidence="9">
    <location>
        <begin position="245"/>
        <end position="263"/>
    </location>
</feature>
<keyword evidence="11" id="KW-1185">Reference proteome</keyword>
<protein>
    <submittedName>
        <fullName evidence="10">Branched-chain amino acid transport system permease protein</fullName>
    </submittedName>
</protein>
<comment type="similarity">
    <text evidence="8">Belongs to the binding-protein-dependent transport system permease family. LivHM subfamily.</text>
</comment>
<feature type="transmembrane region" description="Helical" evidence="9">
    <location>
        <begin position="6"/>
        <end position="30"/>
    </location>
</feature>
<comment type="caution">
    <text evidence="10">The sequence shown here is derived from an EMBL/GenBank/DDBJ whole genome shotgun (WGS) entry which is preliminary data.</text>
</comment>
<feature type="transmembrane region" description="Helical" evidence="9">
    <location>
        <begin position="37"/>
        <end position="56"/>
    </location>
</feature>
<dbReference type="EMBL" id="JACHMN010000003">
    <property type="protein sequence ID" value="MBB5872638.1"/>
    <property type="molecule type" value="Genomic_DNA"/>
</dbReference>
<evidence type="ECO:0000256" key="2">
    <source>
        <dbReference type="ARBA" id="ARBA00022448"/>
    </source>
</evidence>
<proteinExistence type="inferred from homology"/>
<evidence type="ECO:0000256" key="5">
    <source>
        <dbReference type="ARBA" id="ARBA00022970"/>
    </source>
</evidence>
<feature type="transmembrane region" description="Helical" evidence="9">
    <location>
        <begin position="217"/>
        <end position="238"/>
    </location>
</feature>